<evidence type="ECO:0000313" key="3">
    <source>
        <dbReference type="Proteomes" id="UP000256661"/>
    </source>
</evidence>
<evidence type="ECO:0000313" key="2">
    <source>
        <dbReference type="EMBL" id="REF00589.1"/>
    </source>
</evidence>
<evidence type="ECO:0000256" key="1">
    <source>
        <dbReference type="SAM" id="MobiDB-lite"/>
    </source>
</evidence>
<gene>
    <name evidence="2" type="ORF">DFJ69_6144</name>
</gene>
<sequence length="80" mass="7731">MQACATELDVRSGNPRIGGAVGPGEGRAGLATGGADGDTPRLRVDGVYGEGAAFEVSSVGALTGGQGGTDRGQNLGLDDA</sequence>
<organism evidence="2 3">
    <name type="scientific">Thermomonospora umbrina</name>
    <dbReference type="NCBI Taxonomy" id="111806"/>
    <lineage>
        <taxon>Bacteria</taxon>
        <taxon>Bacillati</taxon>
        <taxon>Actinomycetota</taxon>
        <taxon>Actinomycetes</taxon>
        <taxon>Streptosporangiales</taxon>
        <taxon>Thermomonosporaceae</taxon>
        <taxon>Thermomonospora</taxon>
    </lineage>
</organism>
<reference evidence="2 3" key="1">
    <citation type="submission" date="2018-08" db="EMBL/GenBank/DDBJ databases">
        <title>Sequencing the genomes of 1000 actinobacteria strains.</title>
        <authorList>
            <person name="Klenk H.-P."/>
        </authorList>
    </citation>
    <scope>NUCLEOTIDE SEQUENCE [LARGE SCALE GENOMIC DNA]</scope>
    <source>
        <strain evidence="2 3">DSM 43927</strain>
    </source>
</reference>
<dbReference type="EMBL" id="QTTT01000001">
    <property type="protein sequence ID" value="REF00589.1"/>
    <property type="molecule type" value="Genomic_DNA"/>
</dbReference>
<proteinExistence type="predicted"/>
<protein>
    <submittedName>
        <fullName evidence="2">Uncharacterized protein</fullName>
    </submittedName>
</protein>
<accession>A0A3D9SXK9</accession>
<feature type="compositionally biased region" description="Gly residues" evidence="1">
    <location>
        <begin position="19"/>
        <end position="36"/>
    </location>
</feature>
<feature type="region of interest" description="Disordered" evidence="1">
    <location>
        <begin position="59"/>
        <end position="80"/>
    </location>
</feature>
<keyword evidence="3" id="KW-1185">Reference proteome</keyword>
<name>A0A3D9SXK9_9ACTN</name>
<dbReference type="Proteomes" id="UP000256661">
    <property type="component" value="Unassembled WGS sequence"/>
</dbReference>
<dbReference type="AlphaFoldDB" id="A0A3D9SXK9"/>
<feature type="region of interest" description="Disordered" evidence="1">
    <location>
        <begin position="1"/>
        <end position="38"/>
    </location>
</feature>
<comment type="caution">
    <text evidence="2">The sequence shown here is derived from an EMBL/GenBank/DDBJ whole genome shotgun (WGS) entry which is preliminary data.</text>
</comment>